<evidence type="ECO:0000256" key="5">
    <source>
        <dbReference type="ARBA" id="ARBA00023136"/>
    </source>
</evidence>
<evidence type="ECO:0000256" key="3">
    <source>
        <dbReference type="ARBA" id="ARBA00022989"/>
    </source>
</evidence>
<dbReference type="Proteomes" id="UP000735302">
    <property type="component" value="Unassembled WGS sequence"/>
</dbReference>
<keyword evidence="11" id="KW-1185">Reference proteome</keyword>
<evidence type="ECO:0000256" key="7">
    <source>
        <dbReference type="ARBA" id="ARBA00023224"/>
    </source>
</evidence>
<proteinExistence type="predicted"/>
<feature type="domain" description="G-protein coupled receptors family 1 profile" evidence="9">
    <location>
        <begin position="67"/>
        <end position="125"/>
    </location>
</feature>
<feature type="transmembrane region" description="Helical" evidence="8">
    <location>
        <begin position="87"/>
        <end position="107"/>
    </location>
</feature>
<evidence type="ECO:0000256" key="4">
    <source>
        <dbReference type="ARBA" id="ARBA00023040"/>
    </source>
</evidence>
<name>A0AAV4DKG4_9GAST</name>
<keyword evidence="5 8" id="KW-0472">Membrane</keyword>
<dbReference type="GO" id="GO:0004930">
    <property type="term" value="F:G protein-coupled receptor activity"/>
    <property type="evidence" value="ECO:0007669"/>
    <property type="project" value="UniProtKB-KW"/>
</dbReference>
<gene>
    <name evidence="10" type="ORF">PoB_007120900</name>
</gene>
<evidence type="ECO:0000313" key="10">
    <source>
        <dbReference type="EMBL" id="GFO44704.1"/>
    </source>
</evidence>
<protein>
    <submittedName>
        <fullName evidence="10">Orexin receptor type 2-like</fullName>
    </submittedName>
</protein>
<evidence type="ECO:0000259" key="9">
    <source>
        <dbReference type="PROSITE" id="PS50262"/>
    </source>
</evidence>
<dbReference type="GO" id="GO:0005886">
    <property type="term" value="C:plasma membrane"/>
    <property type="evidence" value="ECO:0007669"/>
    <property type="project" value="TreeGrafter"/>
</dbReference>
<evidence type="ECO:0000256" key="2">
    <source>
        <dbReference type="ARBA" id="ARBA00022692"/>
    </source>
</evidence>
<dbReference type="EMBL" id="BLXT01007982">
    <property type="protein sequence ID" value="GFO44704.1"/>
    <property type="molecule type" value="Genomic_DNA"/>
</dbReference>
<keyword evidence="7" id="KW-0807">Transducer</keyword>
<reference evidence="10 11" key="1">
    <citation type="journal article" date="2021" name="Elife">
        <title>Chloroplast acquisition without the gene transfer in kleptoplastic sea slugs, Plakobranchus ocellatus.</title>
        <authorList>
            <person name="Maeda T."/>
            <person name="Takahashi S."/>
            <person name="Yoshida T."/>
            <person name="Shimamura S."/>
            <person name="Takaki Y."/>
            <person name="Nagai Y."/>
            <person name="Toyoda A."/>
            <person name="Suzuki Y."/>
            <person name="Arimoto A."/>
            <person name="Ishii H."/>
            <person name="Satoh N."/>
            <person name="Nishiyama T."/>
            <person name="Hasebe M."/>
            <person name="Maruyama T."/>
            <person name="Minagawa J."/>
            <person name="Obokata J."/>
            <person name="Shigenobu S."/>
        </authorList>
    </citation>
    <scope>NUCLEOTIDE SEQUENCE [LARGE SCALE GENOMIC DNA]</scope>
</reference>
<evidence type="ECO:0000313" key="11">
    <source>
        <dbReference type="Proteomes" id="UP000735302"/>
    </source>
</evidence>
<dbReference type="SUPFAM" id="SSF81321">
    <property type="entry name" value="Family A G protein-coupled receptor-like"/>
    <property type="match status" value="1"/>
</dbReference>
<dbReference type="InterPro" id="IPR000276">
    <property type="entry name" value="GPCR_Rhodpsn"/>
</dbReference>
<dbReference type="PRINTS" id="PR00237">
    <property type="entry name" value="GPCRRHODOPSN"/>
</dbReference>
<dbReference type="AlphaFoldDB" id="A0AAV4DKG4"/>
<keyword evidence="2 8" id="KW-0812">Transmembrane</keyword>
<evidence type="ECO:0000256" key="1">
    <source>
        <dbReference type="ARBA" id="ARBA00004141"/>
    </source>
</evidence>
<dbReference type="PANTHER" id="PTHR24243:SF233">
    <property type="entry name" value="THYROTROPIN-RELEASING HORMONE RECEPTOR"/>
    <property type="match status" value="1"/>
</dbReference>
<dbReference type="PANTHER" id="PTHR24243">
    <property type="entry name" value="G-PROTEIN COUPLED RECEPTOR"/>
    <property type="match status" value="1"/>
</dbReference>
<sequence length="125" mass="14105">MDSSPRPLHNSIDSSLNSSSVWLKNSQVTQSLENNKVLSWDVPILPPYINIYVTILNITIFMLGAIGNTIVILVVARIKDMHSNINLYLVNLSVADLFVLFVCQPTALVEFFARERWILGKELCE</sequence>
<evidence type="ECO:0000256" key="8">
    <source>
        <dbReference type="SAM" id="Phobius"/>
    </source>
</evidence>
<evidence type="ECO:0000256" key="6">
    <source>
        <dbReference type="ARBA" id="ARBA00023170"/>
    </source>
</evidence>
<keyword evidence="6 10" id="KW-0675">Receptor</keyword>
<comment type="caution">
    <text evidence="10">The sequence shown here is derived from an EMBL/GenBank/DDBJ whole genome shotgun (WGS) entry which is preliminary data.</text>
</comment>
<keyword evidence="3 8" id="KW-1133">Transmembrane helix</keyword>
<dbReference type="PROSITE" id="PS50262">
    <property type="entry name" value="G_PROTEIN_RECEP_F1_2"/>
    <property type="match status" value="1"/>
</dbReference>
<dbReference type="InterPro" id="IPR017452">
    <property type="entry name" value="GPCR_Rhodpsn_7TM"/>
</dbReference>
<feature type="transmembrane region" description="Helical" evidence="8">
    <location>
        <begin position="49"/>
        <end position="75"/>
    </location>
</feature>
<accession>A0AAV4DKG4</accession>
<organism evidence="10 11">
    <name type="scientific">Plakobranchus ocellatus</name>
    <dbReference type="NCBI Taxonomy" id="259542"/>
    <lineage>
        <taxon>Eukaryota</taxon>
        <taxon>Metazoa</taxon>
        <taxon>Spiralia</taxon>
        <taxon>Lophotrochozoa</taxon>
        <taxon>Mollusca</taxon>
        <taxon>Gastropoda</taxon>
        <taxon>Heterobranchia</taxon>
        <taxon>Euthyneura</taxon>
        <taxon>Panpulmonata</taxon>
        <taxon>Sacoglossa</taxon>
        <taxon>Placobranchoidea</taxon>
        <taxon>Plakobranchidae</taxon>
        <taxon>Plakobranchus</taxon>
    </lineage>
</organism>
<dbReference type="Gene3D" id="1.20.1070.10">
    <property type="entry name" value="Rhodopsin 7-helix transmembrane proteins"/>
    <property type="match status" value="1"/>
</dbReference>
<dbReference type="Pfam" id="PF00001">
    <property type="entry name" value="7tm_1"/>
    <property type="match status" value="1"/>
</dbReference>
<comment type="subcellular location">
    <subcellularLocation>
        <location evidence="1">Membrane</location>
        <topology evidence="1">Multi-pass membrane protein</topology>
    </subcellularLocation>
</comment>
<keyword evidence="4" id="KW-0297">G-protein coupled receptor</keyword>